<evidence type="ECO:0000313" key="9">
    <source>
        <dbReference type="EMBL" id="RZN68495.1"/>
    </source>
</evidence>
<feature type="transmembrane region" description="Helical" evidence="7">
    <location>
        <begin position="38"/>
        <end position="57"/>
    </location>
</feature>
<gene>
    <name evidence="9" type="ORF">EF807_05825</name>
</gene>
<dbReference type="EMBL" id="RXIL01000105">
    <property type="protein sequence ID" value="RZN68495.1"/>
    <property type="molecule type" value="Genomic_DNA"/>
</dbReference>
<feature type="transmembrane region" description="Helical" evidence="7">
    <location>
        <begin position="107"/>
        <end position="137"/>
    </location>
</feature>
<evidence type="ECO:0000256" key="7">
    <source>
        <dbReference type="RuleBase" id="RU363032"/>
    </source>
</evidence>
<keyword evidence="2 7" id="KW-0813">Transport</keyword>
<keyword evidence="3" id="KW-1003">Cell membrane</keyword>
<evidence type="ECO:0000256" key="5">
    <source>
        <dbReference type="ARBA" id="ARBA00022989"/>
    </source>
</evidence>
<dbReference type="Gene3D" id="1.10.3720.10">
    <property type="entry name" value="MetI-like"/>
    <property type="match status" value="1"/>
</dbReference>
<feature type="transmembrane region" description="Helical" evidence="7">
    <location>
        <begin position="178"/>
        <end position="203"/>
    </location>
</feature>
<protein>
    <submittedName>
        <fullName evidence="9">ABC transporter permease</fullName>
    </submittedName>
</protein>
<dbReference type="CDD" id="cd06261">
    <property type="entry name" value="TM_PBP2"/>
    <property type="match status" value="1"/>
</dbReference>
<feature type="transmembrane region" description="Helical" evidence="7">
    <location>
        <begin position="12"/>
        <end position="32"/>
    </location>
</feature>
<accession>A0A520KVX5</accession>
<feature type="transmembrane region" description="Helical" evidence="7">
    <location>
        <begin position="64"/>
        <end position="87"/>
    </location>
</feature>
<reference evidence="9 10" key="1">
    <citation type="journal article" date="2019" name="Nat. Microbiol.">
        <title>Wide diversity of methane and short-chain alkane metabolisms in uncultured archaea.</title>
        <authorList>
            <person name="Borrel G."/>
            <person name="Adam P.S."/>
            <person name="McKay L.J."/>
            <person name="Chen L.X."/>
            <person name="Sierra-Garcia I.N."/>
            <person name="Sieber C.M."/>
            <person name="Letourneur Q."/>
            <person name="Ghozlane A."/>
            <person name="Andersen G.L."/>
            <person name="Li W.J."/>
            <person name="Hallam S.J."/>
            <person name="Muyzer G."/>
            <person name="de Oliveira V.M."/>
            <person name="Inskeep W.P."/>
            <person name="Banfield J.F."/>
            <person name="Gribaldo S."/>
        </authorList>
    </citation>
    <scope>NUCLEOTIDE SEQUENCE [LARGE SCALE GENOMIC DNA]</scope>
    <source>
        <strain evidence="9">NM1b</strain>
    </source>
</reference>
<evidence type="ECO:0000256" key="3">
    <source>
        <dbReference type="ARBA" id="ARBA00022475"/>
    </source>
</evidence>
<dbReference type="PANTHER" id="PTHR30151:SF0">
    <property type="entry name" value="ABC TRANSPORTER PERMEASE PROTEIN MJ0413-RELATED"/>
    <property type="match status" value="1"/>
</dbReference>
<keyword evidence="6 7" id="KW-0472">Membrane</keyword>
<feature type="domain" description="ABC transmembrane type-1" evidence="8">
    <location>
        <begin position="59"/>
        <end position="241"/>
    </location>
</feature>
<sequence>MGHKFRERKYVIEISSLVTFLVAWELVARFLIKSEIKLPTLSSTILALFGGGYKLIFDIGISMLHLSIGLSLAILIGILIGSLMGWFKIGSRIGDPIMELLRPIPPLAWIPFAIIWIGLNHQSAGFIIFIGAFFPILTNTYTGFKNVPPILIESAKVLGCNNGTKLIRHVALPSSLPFIVAGIRISVGVGWMCVVAAEMFGVSYYGLGTWLWQYYALHQMNKVMAYMIVLGLIGLAMDRCLRFLERRASKGEM</sequence>
<comment type="subcellular location">
    <subcellularLocation>
        <location evidence="1 7">Cell membrane</location>
        <topology evidence="1 7">Multi-pass membrane protein</topology>
    </subcellularLocation>
</comment>
<dbReference type="Pfam" id="PF00528">
    <property type="entry name" value="BPD_transp_1"/>
    <property type="match status" value="1"/>
</dbReference>
<proteinExistence type="inferred from homology"/>
<keyword evidence="4 7" id="KW-0812">Transmembrane</keyword>
<evidence type="ECO:0000256" key="4">
    <source>
        <dbReference type="ARBA" id="ARBA00022692"/>
    </source>
</evidence>
<dbReference type="GO" id="GO:0055085">
    <property type="term" value="P:transmembrane transport"/>
    <property type="evidence" value="ECO:0007669"/>
    <property type="project" value="InterPro"/>
</dbReference>
<evidence type="ECO:0000259" key="8">
    <source>
        <dbReference type="PROSITE" id="PS50928"/>
    </source>
</evidence>
<keyword evidence="5 7" id="KW-1133">Transmembrane helix</keyword>
<dbReference type="AlphaFoldDB" id="A0A520KVX5"/>
<evidence type="ECO:0000256" key="1">
    <source>
        <dbReference type="ARBA" id="ARBA00004651"/>
    </source>
</evidence>
<comment type="caution">
    <text evidence="9">The sequence shown here is derived from an EMBL/GenBank/DDBJ whole genome shotgun (WGS) entry which is preliminary data.</text>
</comment>
<name>A0A520KVX5_9EURY</name>
<dbReference type="InterPro" id="IPR000515">
    <property type="entry name" value="MetI-like"/>
</dbReference>
<organism evidence="9 10">
    <name type="scientific">Candidatus Methanolliviera hydrocarbonicum</name>
    <dbReference type="NCBI Taxonomy" id="2491085"/>
    <lineage>
        <taxon>Archaea</taxon>
        <taxon>Methanobacteriati</taxon>
        <taxon>Methanobacteriota</taxon>
        <taxon>Candidatus Methanoliparia</taxon>
        <taxon>Candidatus Methanoliparales</taxon>
        <taxon>Candidatus Methanollivieraceae</taxon>
        <taxon>Candidatus Methanolliviera</taxon>
    </lineage>
</organism>
<dbReference type="Proteomes" id="UP000320766">
    <property type="component" value="Unassembled WGS sequence"/>
</dbReference>
<evidence type="ECO:0000256" key="6">
    <source>
        <dbReference type="ARBA" id="ARBA00023136"/>
    </source>
</evidence>
<dbReference type="InterPro" id="IPR035906">
    <property type="entry name" value="MetI-like_sf"/>
</dbReference>
<dbReference type="PROSITE" id="PS50928">
    <property type="entry name" value="ABC_TM1"/>
    <property type="match status" value="1"/>
</dbReference>
<evidence type="ECO:0000256" key="2">
    <source>
        <dbReference type="ARBA" id="ARBA00022448"/>
    </source>
</evidence>
<dbReference type="PANTHER" id="PTHR30151">
    <property type="entry name" value="ALKANE SULFONATE ABC TRANSPORTER-RELATED, MEMBRANE SUBUNIT"/>
    <property type="match status" value="1"/>
</dbReference>
<feature type="transmembrane region" description="Helical" evidence="7">
    <location>
        <begin position="223"/>
        <end position="241"/>
    </location>
</feature>
<comment type="similarity">
    <text evidence="7">Belongs to the binding-protein-dependent transport system permease family.</text>
</comment>
<dbReference type="SUPFAM" id="SSF161098">
    <property type="entry name" value="MetI-like"/>
    <property type="match status" value="1"/>
</dbReference>
<evidence type="ECO:0000313" key="10">
    <source>
        <dbReference type="Proteomes" id="UP000320766"/>
    </source>
</evidence>
<dbReference type="GO" id="GO:0005886">
    <property type="term" value="C:plasma membrane"/>
    <property type="evidence" value="ECO:0007669"/>
    <property type="project" value="UniProtKB-SubCell"/>
</dbReference>